<feature type="compositionally biased region" description="Low complexity" evidence="6">
    <location>
        <begin position="967"/>
        <end position="1000"/>
    </location>
</feature>
<feature type="compositionally biased region" description="Low complexity" evidence="6">
    <location>
        <begin position="342"/>
        <end position="351"/>
    </location>
</feature>
<keyword evidence="2" id="KW-0547">Nucleotide-binding</keyword>
<keyword evidence="8" id="KW-1185">Reference proteome</keyword>
<feature type="region of interest" description="Disordered" evidence="6">
    <location>
        <begin position="1295"/>
        <end position="1385"/>
    </location>
</feature>
<feature type="compositionally biased region" description="Low complexity" evidence="6">
    <location>
        <begin position="1321"/>
        <end position="1333"/>
    </location>
</feature>
<feature type="region of interest" description="Disordered" evidence="6">
    <location>
        <begin position="1"/>
        <end position="34"/>
    </location>
</feature>
<feature type="region of interest" description="Disordered" evidence="6">
    <location>
        <begin position="93"/>
        <end position="123"/>
    </location>
</feature>
<keyword evidence="5" id="KW-0505">Motor protein</keyword>
<feature type="compositionally biased region" description="Low complexity" evidence="6">
    <location>
        <begin position="1361"/>
        <end position="1376"/>
    </location>
</feature>
<accession>A0ABN9XAY0</accession>
<feature type="compositionally biased region" description="Basic and acidic residues" evidence="6">
    <location>
        <begin position="748"/>
        <end position="763"/>
    </location>
</feature>
<feature type="compositionally biased region" description="Acidic residues" evidence="6">
    <location>
        <begin position="108"/>
        <end position="118"/>
    </location>
</feature>
<protein>
    <submittedName>
        <fullName evidence="7">Uncharacterized protein</fullName>
    </submittedName>
</protein>
<feature type="region of interest" description="Disordered" evidence="6">
    <location>
        <begin position="622"/>
        <end position="641"/>
    </location>
</feature>
<feature type="compositionally biased region" description="Basic residues" evidence="6">
    <location>
        <begin position="1299"/>
        <end position="1320"/>
    </location>
</feature>
<feature type="region of interest" description="Disordered" evidence="6">
    <location>
        <begin position="1057"/>
        <end position="1125"/>
    </location>
</feature>
<keyword evidence="1" id="KW-0493">Microtubule</keyword>
<organism evidence="7 8">
    <name type="scientific">Prorocentrum cordatum</name>
    <dbReference type="NCBI Taxonomy" id="2364126"/>
    <lineage>
        <taxon>Eukaryota</taxon>
        <taxon>Sar</taxon>
        <taxon>Alveolata</taxon>
        <taxon>Dinophyceae</taxon>
        <taxon>Prorocentrales</taxon>
        <taxon>Prorocentraceae</taxon>
        <taxon>Prorocentrum</taxon>
    </lineage>
</organism>
<sequence length="1385" mass="144949">MAKVEVETPGAWIAGGQQAPVAPAEGPEDDAADGWGDALDIGLIASEDIEPTGALCEGGQIDASADLAAQGGAGQAAQEAECAEEAEVEALGAGAAGGRQRPEAPNDVVEEEQVDDEKEGGGWSDLLDIGVALAEEAGSAEEAAPEEADEEKLVDGWGDACDLSLAASDATEPTGAVAGGGLIELPTDPPGRGTTNQVERGMDRPEGMEADALADRTAEVQQGRDAAQEVDEKAGDGWGDAFDVCLIASGADEPIGALVDSRLMDTPMDPAVRDASGAEAATFGARTDGLQQAPEVPEEVADETVTDGLGEALDPGPAADKGTEPTASLVQSAFIEMLSTQNDNNNNKNHNSLTDMPTDRMAQGNAGQAGQEVRQAAMDAQADAPSGGTRAQSDSHAPMEAEEENVADGWGDAFDLSMVAGETCERPGALARDSLIKLPTELGFQDATGQVGTGTDSQEEREAEALRDAGTLAGNSLIELPTDLADQDATGQVEKGAGRHEEMDTEALADRTAGEQQGLVAAEEAIEEKVGDGWGDAFDVCLIASDADLLTDALVDSRPIDTPLDPDEQDAAGRVEQSTEELVAEVETPVARTVGNQQASQAIEEIDEEKMTAGWGGALDVGLEVGGGTEPTSALPKNVLTDMPSDLSAEKAEKAEEVEVDAVEPGTAGSQEGQREKRAAAEEVGDGWGDALDLCLIPGEADEPEGAAADGSRIGEPLGLGAQGASGWPQVEAEEAEVDERARGHRVGAQERAEAREEERAEAPEEEEVGDGWSDALDARLTARGAEDVPGPSGEDGSVDGPTDPGARECAGPAPKEAERAEVAEGPGGGAGVQRGLETQDGAEEAAPAGRADAIDLCLVAGETHSLSGPSFEGGMVGTPVGLGSQDAAGQAGREVGKAEDVQVEALRDVIGAQSDSPAPRVADKDVAGEGKEAAAEDAADGTGPRGGRAAEAEAEGPARVREAEAAEAGPGTQATGVPAAGVAPGEAEQAERLAAGRGPEAAEEELASLSLELQQLRQSSEQQMAEAETQRQALQEASKDAEAEVASLRVELQQLRQSSEQQLAKAEAQRQALQEASKDAEAEVASLRVELQELRHSSGQQLAEAEAQRQAKHEASGEAESEVASLRLEIQQLRQSSEQQRVEAEAQIQARQDASKDAEVEVASLRLEMQQLRQSSEQQLAEAETQRQALQEASKDAEAEVTNLRVELQQLRQSSEQQLAEAETQRQALQEASKEAEAEVARLRLEMQQLRLSSEQQLAEADTERQARQDASKDAEAEVASLRLEMQQLRQSFDSSWRRRRLSARPSRRPVRTRRRRWRACASSSSSCGRAPTESWRRRKFSAGPSWRSCERRPTTGRLARSAARRTPTAATSSRPRSKRSRCS</sequence>
<evidence type="ECO:0000256" key="5">
    <source>
        <dbReference type="ARBA" id="ARBA00023175"/>
    </source>
</evidence>
<proteinExistence type="predicted"/>
<reference evidence="7" key="1">
    <citation type="submission" date="2023-10" db="EMBL/GenBank/DDBJ databases">
        <authorList>
            <person name="Chen Y."/>
            <person name="Shah S."/>
            <person name="Dougan E. K."/>
            <person name="Thang M."/>
            <person name="Chan C."/>
        </authorList>
    </citation>
    <scope>NUCLEOTIDE SEQUENCE [LARGE SCALE GENOMIC DNA]</scope>
</reference>
<evidence type="ECO:0000313" key="7">
    <source>
        <dbReference type="EMBL" id="CAK0896692.1"/>
    </source>
</evidence>
<feature type="compositionally biased region" description="Low complexity" evidence="6">
    <location>
        <begin position="1008"/>
        <end position="1024"/>
    </location>
</feature>
<gene>
    <name evidence="7" type="ORF">PCOR1329_LOCUS75085</name>
</gene>
<dbReference type="EMBL" id="CAUYUJ010020226">
    <property type="protein sequence ID" value="CAK0896692.1"/>
    <property type="molecule type" value="Genomic_DNA"/>
</dbReference>
<dbReference type="PANTHER" id="PTHR37739">
    <property type="entry name" value="KINESIN-LIKE PROTEIN KIN-12D"/>
    <property type="match status" value="1"/>
</dbReference>
<feature type="compositionally biased region" description="Basic and acidic residues" evidence="6">
    <location>
        <begin position="1263"/>
        <end position="1277"/>
    </location>
</feature>
<feature type="region of interest" description="Disordered" evidence="6">
    <location>
        <begin position="480"/>
        <end position="502"/>
    </location>
</feature>
<feature type="compositionally biased region" description="Basic and acidic residues" evidence="6">
    <location>
        <begin position="648"/>
        <end position="657"/>
    </location>
</feature>
<keyword evidence="3" id="KW-0067">ATP-binding</keyword>
<evidence type="ECO:0000256" key="1">
    <source>
        <dbReference type="ARBA" id="ARBA00022701"/>
    </source>
</evidence>
<feature type="region of interest" description="Disordered" evidence="6">
    <location>
        <begin position="1140"/>
        <end position="1160"/>
    </location>
</feature>
<feature type="region of interest" description="Disordered" evidence="6">
    <location>
        <begin position="179"/>
        <end position="201"/>
    </location>
</feature>
<feature type="compositionally biased region" description="Basic and acidic residues" evidence="6">
    <location>
        <begin position="922"/>
        <end position="935"/>
    </location>
</feature>
<feature type="region of interest" description="Disordered" evidence="6">
    <location>
        <begin position="878"/>
        <end position="1045"/>
    </location>
</feature>
<name>A0ABN9XAY0_9DINO</name>
<evidence type="ECO:0000256" key="4">
    <source>
        <dbReference type="ARBA" id="ARBA00023054"/>
    </source>
</evidence>
<feature type="region of interest" description="Disordered" evidence="6">
    <location>
        <begin position="1254"/>
        <end position="1280"/>
    </location>
</feature>
<dbReference type="PANTHER" id="PTHR37739:SF8">
    <property type="entry name" value="KINESIN-LIKE PROTEIN KIN-12D"/>
    <property type="match status" value="1"/>
</dbReference>
<evidence type="ECO:0000256" key="6">
    <source>
        <dbReference type="SAM" id="MobiDB-lite"/>
    </source>
</evidence>
<feature type="compositionally biased region" description="Basic and acidic residues" evidence="6">
    <location>
        <begin position="1107"/>
        <end position="1117"/>
    </location>
</feature>
<evidence type="ECO:0000313" key="8">
    <source>
        <dbReference type="Proteomes" id="UP001189429"/>
    </source>
</evidence>
<evidence type="ECO:0000256" key="3">
    <source>
        <dbReference type="ARBA" id="ARBA00022840"/>
    </source>
</evidence>
<feature type="region of interest" description="Disordered" evidence="6">
    <location>
        <begin position="1213"/>
        <end position="1238"/>
    </location>
</feature>
<feature type="region of interest" description="Disordered" evidence="6">
    <location>
        <begin position="648"/>
        <end position="849"/>
    </location>
</feature>
<feature type="region of interest" description="Disordered" evidence="6">
    <location>
        <begin position="1172"/>
        <end position="1200"/>
    </location>
</feature>
<dbReference type="Proteomes" id="UP001189429">
    <property type="component" value="Unassembled WGS sequence"/>
</dbReference>
<dbReference type="InterPro" id="IPR044986">
    <property type="entry name" value="KIF15/KIN-12"/>
</dbReference>
<feature type="region of interest" description="Disordered" evidence="6">
    <location>
        <begin position="341"/>
        <end position="405"/>
    </location>
</feature>
<comment type="caution">
    <text evidence="7">The sequence shown here is derived from an EMBL/GenBank/DDBJ whole genome shotgun (WGS) entry which is preliminary data.</text>
</comment>
<evidence type="ECO:0000256" key="2">
    <source>
        <dbReference type="ARBA" id="ARBA00022741"/>
    </source>
</evidence>
<keyword evidence="4" id="KW-0175">Coiled coil</keyword>
<feature type="compositionally biased region" description="Basic and acidic residues" evidence="6">
    <location>
        <begin position="949"/>
        <end position="965"/>
    </location>
</feature>